<dbReference type="GO" id="GO:0000976">
    <property type="term" value="F:transcription cis-regulatory region binding"/>
    <property type="evidence" value="ECO:0007669"/>
    <property type="project" value="TreeGrafter"/>
</dbReference>
<dbReference type="CDD" id="cd00067">
    <property type="entry name" value="GAL4"/>
    <property type="match status" value="1"/>
</dbReference>
<feature type="region of interest" description="Disordered" evidence="6">
    <location>
        <begin position="64"/>
        <end position="113"/>
    </location>
</feature>
<evidence type="ECO:0000256" key="3">
    <source>
        <dbReference type="ARBA" id="ARBA00023125"/>
    </source>
</evidence>
<dbReference type="SUPFAM" id="SSF57701">
    <property type="entry name" value="Zn2/Cys6 DNA-binding domain"/>
    <property type="match status" value="1"/>
</dbReference>
<organism evidence="8 9">
    <name type="scientific">Penicillium cinerascens</name>
    <dbReference type="NCBI Taxonomy" id="70096"/>
    <lineage>
        <taxon>Eukaryota</taxon>
        <taxon>Fungi</taxon>
        <taxon>Dikarya</taxon>
        <taxon>Ascomycota</taxon>
        <taxon>Pezizomycotina</taxon>
        <taxon>Eurotiomycetes</taxon>
        <taxon>Eurotiomycetidae</taxon>
        <taxon>Eurotiales</taxon>
        <taxon>Aspergillaceae</taxon>
        <taxon>Penicillium</taxon>
    </lineage>
</organism>
<evidence type="ECO:0000256" key="2">
    <source>
        <dbReference type="ARBA" id="ARBA00023015"/>
    </source>
</evidence>
<evidence type="ECO:0000256" key="6">
    <source>
        <dbReference type="SAM" id="MobiDB-lite"/>
    </source>
</evidence>
<evidence type="ECO:0000259" key="7">
    <source>
        <dbReference type="PROSITE" id="PS00463"/>
    </source>
</evidence>
<feature type="domain" description="Zn(2)-C6 fungal-type" evidence="7">
    <location>
        <begin position="5"/>
        <end position="36"/>
    </location>
</feature>
<proteinExistence type="predicted"/>
<dbReference type="PANTHER" id="PTHR37534">
    <property type="entry name" value="TRANSCRIPTIONAL ACTIVATOR PROTEIN UGA3"/>
    <property type="match status" value="1"/>
</dbReference>
<dbReference type="PANTHER" id="PTHR37534:SF7">
    <property type="entry name" value="TRANSCRIPTIONAL ACTIVATOR PROTEIN UGA3"/>
    <property type="match status" value="1"/>
</dbReference>
<dbReference type="EMBL" id="JAPQKR010000013">
    <property type="protein sequence ID" value="KAJ5201656.1"/>
    <property type="molecule type" value="Genomic_DNA"/>
</dbReference>
<dbReference type="GO" id="GO:0008270">
    <property type="term" value="F:zinc ion binding"/>
    <property type="evidence" value="ECO:0007669"/>
    <property type="project" value="InterPro"/>
</dbReference>
<dbReference type="RefSeq" id="XP_058307572.1">
    <property type="nucleotide sequence ID" value="XM_058453381.1"/>
</dbReference>
<dbReference type="AlphaFoldDB" id="A0A9W9MI07"/>
<reference evidence="8" key="2">
    <citation type="journal article" date="2023" name="IMA Fungus">
        <title>Comparative genomic study of the Penicillium genus elucidates a diverse pangenome and 15 lateral gene transfer events.</title>
        <authorList>
            <person name="Petersen C."/>
            <person name="Sorensen T."/>
            <person name="Nielsen M.R."/>
            <person name="Sondergaard T.E."/>
            <person name="Sorensen J.L."/>
            <person name="Fitzpatrick D.A."/>
            <person name="Frisvad J.C."/>
            <person name="Nielsen K.L."/>
        </authorList>
    </citation>
    <scope>NUCLEOTIDE SEQUENCE</scope>
    <source>
        <strain evidence="8">IBT 15544</strain>
    </source>
</reference>
<evidence type="ECO:0000313" key="8">
    <source>
        <dbReference type="EMBL" id="KAJ5201656.1"/>
    </source>
</evidence>
<reference evidence="8" key="1">
    <citation type="submission" date="2022-12" db="EMBL/GenBank/DDBJ databases">
        <authorList>
            <person name="Petersen C."/>
        </authorList>
    </citation>
    <scope>NUCLEOTIDE SEQUENCE</scope>
    <source>
        <strain evidence="8">IBT 15544</strain>
    </source>
</reference>
<evidence type="ECO:0000256" key="4">
    <source>
        <dbReference type="ARBA" id="ARBA00023163"/>
    </source>
</evidence>
<keyword evidence="3" id="KW-0238">DNA-binding</keyword>
<protein>
    <recommendedName>
        <fullName evidence="7">Zn(2)-C6 fungal-type domain-containing protein</fullName>
    </recommendedName>
</protein>
<accession>A0A9W9MI07</accession>
<keyword evidence="9" id="KW-1185">Reference proteome</keyword>
<keyword evidence="4" id="KW-0804">Transcription</keyword>
<dbReference type="PROSITE" id="PS00463">
    <property type="entry name" value="ZN2_CY6_FUNGAL_1"/>
    <property type="match status" value="1"/>
</dbReference>
<dbReference type="GeneID" id="83180682"/>
<gene>
    <name evidence="8" type="ORF">N7498_006319</name>
</gene>
<dbReference type="GO" id="GO:0000981">
    <property type="term" value="F:DNA-binding transcription factor activity, RNA polymerase II-specific"/>
    <property type="evidence" value="ECO:0007669"/>
    <property type="project" value="InterPro"/>
</dbReference>
<dbReference type="GO" id="GO:0005634">
    <property type="term" value="C:nucleus"/>
    <property type="evidence" value="ECO:0007669"/>
    <property type="project" value="UniProtKB-SubCell"/>
</dbReference>
<dbReference type="Gene3D" id="4.10.240.10">
    <property type="entry name" value="Zn(2)-C6 fungal-type DNA-binding domain"/>
    <property type="match status" value="1"/>
</dbReference>
<evidence type="ECO:0000256" key="5">
    <source>
        <dbReference type="ARBA" id="ARBA00023242"/>
    </source>
</evidence>
<evidence type="ECO:0000256" key="1">
    <source>
        <dbReference type="ARBA" id="ARBA00004123"/>
    </source>
</evidence>
<dbReference type="InterPro" id="IPR036864">
    <property type="entry name" value="Zn2-C6_fun-type_DNA-bd_sf"/>
</dbReference>
<dbReference type="InterPro" id="IPR001138">
    <property type="entry name" value="Zn2Cys6_DnaBD"/>
</dbReference>
<comment type="caution">
    <text evidence="8">The sequence shown here is derived from an EMBL/GenBank/DDBJ whole genome shotgun (WGS) entry which is preliminary data.</text>
</comment>
<sequence length="504" mass="56790">MVLKACDRCHLSKEKCTFTDDNQQQCTRCRRLKITCSTSRRNRRIGRRPAAKAFPHGEMQIWSVDSHQQCPSDARDTKASPSVPRKRSISSTPSDTTEELGTPQKVDSPDSDDAMLLPPEKLLAYPAELQTTRDAMRTVLDVDQFTAIHMPFMWGTSFVPESQRTVYAILCLSGPTLTEGYLAFIGLMTSYQRSLVMRRNAPDMMKAAKGLQRLRSVKITQSCDAVCALFLGQTMYVFNVLTAHDSSTAHSIVRSSLMSTKAWVPALIQYPVMDTIIMTPILVDTVECLARREVPILKLPATERIIIDRYAGLLATLLPILYDLCECSHDMKRDITDIGSDSYPEHSQRLAEIEQTIRHWKPQTSPQMFTDFAQHEILAMVTQANVYRLAALLIIHRLRYPLGVEDATGQDLANSIFAEMSFFTKSATHKTTALPVVFPLTLSMFEVQGPGEELLERLSSFTVQSTSALRLQEFVKRVRASRELGFRGFWFELAETQLHAAMPP</sequence>
<dbReference type="GO" id="GO:0045944">
    <property type="term" value="P:positive regulation of transcription by RNA polymerase II"/>
    <property type="evidence" value="ECO:0007669"/>
    <property type="project" value="TreeGrafter"/>
</dbReference>
<keyword evidence="5" id="KW-0539">Nucleus</keyword>
<dbReference type="OrthoDB" id="4137815at2759"/>
<comment type="subcellular location">
    <subcellularLocation>
        <location evidence="1">Nucleus</location>
    </subcellularLocation>
</comment>
<dbReference type="Proteomes" id="UP001150904">
    <property type="component" value="Unassembled WGS sequence"/>
</dbReference>
<evidence type="ECO:0000313" key="9">
    <source>
        <dbReference type="Proteomes" id="UP001150904"/>
    </source>
</evidence>
<name>A0A9W9MI07_9EURO</name>
<dbReference type="InterPro" id="IPR021858">
    <property type="entry name" value="Fun_TF"/>
</dbReference>
<keyword evidence="2" id="KW-0805">Transcription regulation</keyword>
<dbReference type="Pfam" id="PF11951">
    <property type="entry name" value="Fungal_trans_2"/>
    <property type="match status" value="1"/>
</dbReference>